<feature type="chain" id="PRO_5046263111" evidence="1">
    <location>
        <begin position="23"/>
        <end position="101"/>
    </location>
</feature>
<name>A0ABR3DAW5_NEUIN</name>
<reference evidence="2 3" key="1">
    <citation type="submission" date="2023-09" db="EMBL/GenBank/DDBJ databases">
        <title>Multi-omics analysis of a traditional fermented food reveals byproduct-associated fungal strains for waste-to-food upcycling.</title>
        <authorList>
            <consortium name="Lawrence Berkeley National Laboratory"/>
            <person name="Rekdal V.M."/>
            <person name="Villalobos-Escobedo J.M."/>
            <person name="Rodriguez-Valeron N."/>
            <person name="Garcia M.O."/>
            <person name="Vasquez D.P."/>
            <person name="Damayanti I."/>
            <person name="Sorensen P.M."/>
            <person name="Baidoo E.E."/>
            <person name="De Carvalho A.C."/>
            <person name="Riley R."/>
            <person name="Lipzen A."/>
            <person name="He G."/>
            <person name="Yan M."/>
            <person name="Haridas S."/>
            <person name="Daum C."/>
            <person name="Yoshinaga Y."/>
            <person name="Ng V."/>
            <person name="Grigoriev I.V."/>
            <person name="Munk R."/>
            <person name="Nuraida L."/>
            <person name="Wijaya C.H."/>
            <person name="Morales P.-C."/>
            <person name="Keasling J.D."/>
        </authorList>
    </citation>
    <scope>NUCLEOTIDE SEQUENCE [LARGE SCALE GENOMIC DNA]</scope>
    <source>
        <strain evidence="2 3">FGSC 2613</strain>
    </source>
</reference>
<protein>
    <submittedName>
        <fullName evidence="2">Uncharacterized protein</fullName>
    </submittedName>
</protein>
<feature type="signal peptide" evidence="1">
    <location>
        <begin position="1"/>
        <end position="22"/>
    </location>
</feature>
<comment type="caution">
    <text evidence="2">The sequence shown here is derived from an EMBL/GenBank/DDBJ whole genome shotgun (WGS) entry which is preliminary data.</text>
</comment>
<proteinExistence type="predicted"/>
<gene>
    <name evidence="2" type="ORF">QR685DRAFT_527678</name>
</gene>
<accession>A0ABR3DAW5</accession>
<sequence length="101" mass="11082">MVLLQFLTLSFFMISLTNTTGGITVGDQIALPASLSSYHNKVGQRRYREGERGLFYYFPFSSIRRKVNIGCCARVPGDLLKGDTKVNIASAAGTFAVLQTN</sequence>
<dbReference type="Proteomes" id="UP001451303">
    <property type="component" value="Unassembled WGS sequence"/>
</dbReference>
<keyword evidence="3" id="KW-1185">Reference proteome</keyword>
<organism evidence="2 3">
    <name type="scientific">Neurospora intermedia</name>
    <dbReference type="NCBI Taxonomy" id="5142"/>
    <lineage>
        <taxon>Eukaryota</taxon>
        <taxon>Fungi</taxon>
        <taxon>Dikarya</taxon>
        <taxon>Ascomycota</taxon>
        <taxon>Pezizomycotina</taxon>
        <taxon>Sordariomycetes</taxon>
        <taxon>Sordariomycetidae</taxon>
        <taxon>Sordariales</taxon>
        <taxon>Sordariaceae</taxon>
        <taxon>Neurospora</taxon>
    </lineage>
</organism>
<keyword evidence="1" id="KW-0732">Signal</keyword>
<evidence type="ECO:0000313" key="2">
    <source>
        <dbReference type="EMBL" id="KAL0469823.1"/>
    </source>
</evidence>
<dbReference type="EMBL" id="JAVLET010000005">
    <property type="protein sequence ID" value="KAL0469823.1"/>
    <property type="molecule type" value="Genomic_DNA"/>
</dbReference>
<evidence type="ECO:0000256" key="1">
    <source>
        <dbReference type="SAM" id="SignalP"/>
    </source>
</evidence>
<evidence type="ECO:0000313" key="3">
    <source>
        <dbReference type="Proteomes" id="UP001451303"/>
    </source>
</evidence>